<feature type="compositionally biased region" description="Basic and acidic residues" evidence="1">
    <location>
        <begin position="110"/>
        <end position="119"/>
    </location>
</feature>
<dbReference type="Proteomes" id="UP000469159">
    <property type="component" value="Unassembled WGS sequence"/>
</dbReference>
<dbReference type="Pfam" id="PF11950">
    <property type="entry name" value="DUF3467"/>
    <property type="match status" value="1"/>
</dbReference>
<evidence type="ECO:0000313" key="3">
    <source>
        <dbReference type="Proteomes" id="UP000469159"/>
    </source>
</evidence>
<name>A0A6I4UPQ7_9SPHN</name>
<gene>
    <name evidence="2" type="ORF">GRI75_03575</name>
</gene>
<organism evidence="2 3">
    <name type="scientific">Croceibacterium soli</name>
    <dbReference type="NCBI Taxonomy" id="1739690"/>
    <lineage>
        <taxon>Bacteria</taxon>
        <taxon>Pseudomonadati</taxon>
        <taxon>Pseudomonadota</taxon>
        <taxon>Alphaproteobacteria</taxon>
        <taxon>Sphingomonadales</taxon>
        <taxon>Erythrobacteraceae</taxon>
        <taxon>Croceibacterium</taxon>
    </lineage>
</organism>
<dbReference type="AlphaFoldDB" id="A0A6I4UPQ7"/>
<dbReference type="RefSeq" id="WP_160745596.1">
    <property type="nucleotide sequence ID" value="NZ_WTYK01000002.1"/>
</dbReference>
<protein>
    <submittedName>
        <fullName evidence="2">DUF3467 domain-containing protein</fullName>
    </submittedName>
</protein>
<evidence type="ECO:0000256" key="1">
    <source>
        <dbReference type="SAM" id="MobiDB-lite"/>
    </source>
</evidence>
<dbReference type="EMBL" id="WTYK01000002">
    <property type="protein sequence ID" value="MXP40728.1"/>
    <property type="molecule type" value="Genomic_DNA"/>
</dbReference>
<sequence length="146" mass="15843">MAQPSTSEDVGVRRAGHASLYVNYFEVAHNPYEFLIELGQFRPSGQPNGGDLSIHTPVAISPPYAKMLSELLAQAVAEHEAEHGPIAAIGEHGAAFDIVLRSLPEEFEQRARELRELSRKGAGNGGADPRAPAATPRRTSHPKRDR</sequence>
<comment type="caution">
    <text evidence="2">The sequence shown here is derived from an EMBL/GenBank/DDBJ whole genome shotgun (WGS) entry which is preliminary data.</text>
</comment>
<accession>A0A6I4UPQ7</accession>
<dbReference type="InterPro" id="IPR021857">
    <property type="entry name" value="DUF3467"/>
</dbReference>
<evidence type="ECO:0000313" key="2">
    <source>
        <dbReference type="EMBL" id="MXP40728.1"/>
    </source>
</evidence>
<dbReference type="OrthoDB" id="7574888at2"/>
<feature type="region of interest" description="Disordered" evidence="1">
    <location>
        <begin position="110"/>
        <end position="146"/>
    </location>
</feature>
<reference evidence="2 3" key="1">
    <citation type="submission" date="2019-12" db="EMBL/GenBank/DDBJ databases">
        <title>Genomic-based taxomic classification of the family Erythrobacteraceae.</title>
        <authorList>
            <person name="Xu L."/>
        </authorList>
    </citation>
    <scope>NUCLEOTIDE SEQUENCE [LARGE SCALE GENOMIC DNA]</scope>
    <source>
        <strain evidence="2 3">MCCC 1K02066</strain>
    </source>
</reference>
<proteinExistence type="predicted"/>
<keyword evidence="3" id="KW-1185">Reference proteome</keyword>